<proteinExistence type="predicted"/>
<feature type="transmembrane region" description="Helical" evidence="2">
    <location>
        <begin position="30"/>
        <end position="49"/>
    </location>
</feature>
<evidence type="ECO:0000313" key="3">
    <source>
        <dbReference type="EMBL" id="TCJ83286.1"/>
    </source>
</evidence>
<evidence type="ECO:0000313" key="4">
    <source>
        <dbReference type="Proteomes" id="UP000294887"/>
    </source>
</evidence>
<gene>
    <name evidence="3" type="ORF">EV695_4026</name>
</gene>
<feature type="coiled-coil region" evidence="1">
    <location>
        <begin position="106"/>
        <end position="156"/>
    </location>
</feature>
<evidence type="ECO:0000256" key="1">
    <source>
        <dbReference type="SAM" id="Coils"/>
    </source>
</evidence>
<dbReference type="EMBL" id="SMFQ01000005">
    <property type="protein sequence ID" value="TCJ83286.1"/>
    <property type="molecule type" value="Genomic_DNA"/>
</dbReference>
<accession>A0A4R1EPP3</accession>
<feature type="transmembrane region" description="Helical" evidence="2">
    <location>
        <begin position="357"/>
        <end position="375"/>
    </location>
</feature>
<keyword evidence="2" id="KW-0472">Membrane</keyword>
<organism evidence="3 4">
    <name type="scientific">Cocleimonas flava</name>
    <dbReference type="NCBI Taxonomy" id="634765"/>
    <lineage>
        <taxon>Bacteria</taxon>
        <taxon>Pseudomonadati</taxon>
        <taxon>Pseudomonadota</taxon>
        <taxon>Gammaproteobacteria</taxon>
        <taxon>Thiotrichales</taxon>
        <taxon>Thiotrichaceae</taxon>
        <taxon>Cocleimonas</taxon>
    </lineage>
</organism>
<feature type="transmembrane region" description="Helical" evidence="2">
    <location>
        <begin position="333"/>
        <end position="351"/>
    </location>
</feature>
<dbReference type="GO" id="GO:0016020">
    <property type="term" value="C:membrane"/>
    <property type="evidence" value="ECO:0007669"/>
    <property type="project" value="InterPro"/>
</dbReference>
<dbReference type="InterPro" id="IPR011066">
    <property type="entry name" value="MscS_channel_C_sf"/>
</dbReference>
<keyword evidence="2" id="KW-1133">Transmembrane helix</keyword>
<keyword evidence="1" id="KW-0175">Coiled coil</keyword>
<keyword evidence="4" id="KW-1185">Reference proteome</keyword>
<dbReference type="SUPFAM" id="SSF82689">
    <property type="entry name" value="Mechanosensitive channel protein MscS (YggB), C-terminal domain"/>
    <property type="match status" value="1"/>
</dbReference>
<sequence>MIATSLSRTSSVTSRQAGNASRVVSKTLRFFVCLLMMFFACFFSVSVFAESHTKAGESVGEGADASVDENIELKTEAQSIEAGKILQKQDLTKQTLSTMLDFVELQERLRNDLSLLQKDLKRSSSESQTAEIKLEIKTIEEKLKDTQSNIENIAADTDLGVLNATEQKPFDLQKEILALLEPALKEMKYATNAVRKKSELREKIDYFNKREPVVKEALANIAELNKENKNPKIKKVLEEMNDDWSKQLVFIQSELKAKQLQLVKLESEETTFLNKSESFFKNFFQRRGWVLIQALLSVIGVLILSRLIHSVLTKTVKGYRAQYRSVQLRVVDLAHRIGTLLFIIIGPMVVFYLAEDWVLFSLGVLFLIAFAWKLGQAIPRYWSQLELFLNVGPVREGERLLLYEIPWRVKNINMYSVLENPVADLTLRLDINDLVDLRSRQIVPGEPWFPCKTGDWVILKDGLRGKVIGISLELVQLVQRGGAVSTYQMDNFLSLSPLNMSKSFRVKETFGVSYKHQKESTTDIVQKLKFIINKRAIDEGYEEHIQSINVEFESAADSSLNLVVIADFKGEVADISNRLRRSIQRWCVDAATEHGWEIPFPQLTVHREDN</sequence>
<dbReference type="OrthoDB" id="227003at2"/>
<keyword evidence="2" id="KW-0812">Transmembrane</keyword>
<reference evidence="3 4" key="1">
    <citation type="submission" date="2019-03" db="EMBL/GenBank/DDBJ databases">
        <title>Genomic Encyclopedia of Type Strains, Phase IV (KMG-IV): sequencing the most valuable type-strain genomes for metagenomic binning, comparative biology and taxonomic classification.</title>
        <authorList>
            <person name="Goeker M."/>
        </authorList>
    </citation>
    <scope>NUCLEOTIDE SEQUENCE [LARGE SCALE GENOMIC DNA]</scope>
    <source>
        <strain evidence="3 4">DSM 24830</strain>
    </source>
</reference>
<feature type="transmembrane region" description="Helical" evidence="2">
    <location>
        <begin position="288"/>
        <end position="312"/>
    </location>
</feature>
<comment type="caution">
    <text evidence="3">The sequence shown here is derived from an EMBL/GenBank/DDBJ whole genome shotgun (WGS) entry which is preliminary data.</text>
</comment>
<dbReference type="Gene3D" id="3.30.70.100">
    <property type="match status" value="1"/>
</dbReference>
<dbReference type="AlphaFoldDB" id="A0A4R1EPP3"/>
<protein>
    <submittedName>
        <fullName evidence="3">Mechanosensitive ion channel-like protein</fullName>
    </submittedName>
</protein>
<dbReference type="RefSeq" id="WP_131907759.1">
    <property type="nucleotide sequence ID" value="NZ_BAAAFU010000007.1"/>
</dbReference>
<dbReference type="Proteomes" id="UP000294887">
    <property type="component" value="Unassembled WGS sequence"/>
</dbReference>
<name>A0A4R1EPP3_9GAMM</name>
<evidence type="ECO:0000256" key="2">
    <source>
        <dbReference type="SAM" id="Phobius"/>
    </source>
</evidence>